<dbReference type="InterPro" id="IPR055558">
    <property type="entry name" value="DUF7134"/>
</dbReference>
<comment type="caution">
    <text evidence="14">The sequence shown here is derived from an EMBL/GenBank/DDBJ whole genome shotgun (WGS) entry which is preliminary data.</text>
</comment>
<accession>A0A4R5YAS1</accession>
<keyword evidence="10" id="KW-0472">Membrane</keyword>
<feature type="transmembrane region" description="Helical" evidence="10">
    <location>
        <begin position="38"/>
        <end position="56"/>
    </location>
</feature>
<keyword evidence="4" id="KW-0808">Transferase</keyword>
<evidence type="ECO:0000256" key="2">
    <source>
        <dbReference type="ARBA" id="ARBA00012438"/>
    </source>
</evidence>
<dbReference type="GO" id="GO:0005524">
    <property type="term" value="F:ATP binding"/>
    <property type="evidence" value="ECO:0007669"/>
    <property type="project" value="UniProtKB-KW"/>
</dbReference>
<dbReference type="Pfam" id="PF07730">
    <property type="entry name" value="HisKA_3"/>
    <property type="match status" value="1"/>
</dbReference>
<feature type="transmembrane region" description="Helical" evidence="10">
    <location>
        <begin position="63"/>
        <end position="92"/>
    </location>
</feature>
<keyword evidence="10" id="KW-1133">Transmembrane helix</keyword>
<evidence type="ECO:0000256" key="3">
    <source>
        <dbReference type="ARBA" id="ARBA00022553"/>
    </source>
</evidence>
<dbReference type="SUPFAM" id="SSF55874">
    <property type="entry name" value="ATPase domain of HSP90 chaperone/DNA topoisomerase II/histidine kinase"/>
    <property type="match status" value="1"/>
</dbReference>
<evidence type="ECO:0000256" key="9">
    <source>
        <dbReference type="SAM" id="MobiDB-lite"/>
    </source>
</evidence>
<dbReference type="GO" id="GO:0046983">
    <property type="term" value="F:protein dimerization activity"/>
    <property type="evidence" value="ECO:0007669"/>
    <property type="project" value="InterPro"/>
</dbReference>
<feature type="transmembrane region" description="Helical" evidence="10">
    <location>
        <begin position="135"/>
        <end position="157"/>
    </location>
</feature>
<evidence type="ECO:0000259" key="13">
    <source>
        <dbReference type="Pfam" id="PF23539"/>
    </source>
</evidence>
<dbReference type="GeneID" id="64348501"/>
<dbReference type="AlphaFoldDB" id="A0A4R5YAS1"/>
<feature type="region of interest" description="Disordered" evidence="9">
    <location>
        <begin position="385"/>
        <end position="410"/>
    </location>
</feature>
<evidence type="ECO:0000256" key="6">
    <source>
        <dbReference type="ARBA" id="ARBA00022777"/>
    </source>
</evidence>
<evidence type="ECO:0000256" key="1">
    <source>
        <dbReference type="ARBA" id="ARBA00000085"/>
    </source>
</evidence>
<feature type="domain" description="Histidine kinase/HSP90-like ATPase" evidence="11">
    <location>
        <begin position="292"/>
        <end position="384"/>
    </location>
</feature>
<evidence type="ECO:0000259" key="12">
    <source>
        <dbReference type="Pfam" id="PF07730"/>
    </source>
</evidence>
<feature type="transmembrane region" description="Helical" evidence="10">
    <location>
        <begin position="104"/>
        <end position="123"/>
    </location>
</feature>
<evidence type="ECO:0000256" key="7">
    <source>
        <dbReference type="ARBA" id="ARBA00022840"/>
    </source>
</evidence>
<evidence type="ECO:0000259" key="11">
    <source>
        <dbReference type="Pfam" id="PF02518"/>
    </source>
</evidence>
<dbReference type="Gene3D" id="1.20.5.1930">
    <property type="match status" value="1"/>
</dbReference>
<dbReference type="Proteomes" id="UP000295163">
    <property type="component" value="Unassembled WGS sequence"/>
</dbReference>
<reference evidence="14 15" key="1">
    <citation type="submission" date="2019-03" db="EMBL/GenBank/DDBJ databases">
        <title>Genome Sequencing and Assembly of Various Microbes Isolated from Partially Reclaimed Soil and Acid Mine Drainage (AMD) Site.</title>
        <authorList>
            <person name="Steinbock B."/>
            <person name="Bechtold R."/>
            <person name="Sevigny J.L."/>
            <person name="Thomas D."/>
            <person name="Cuthill L.R."/>
            <person name="Aveiro Johannsen E.J."/>
            <person name="Thomas K."/>
            <person name="Ghosh A."/>
        </authorList>
    </citation>
    <scope>NUCLEOTIDE SEQUENCE [LARGE SCALE GENOMIC DNA]</scope>
    <source>
        <strain evidence="14 15">S-A3</strain>
    </source>
</reference>
<evidence type="ECO:0000256" key="4">
    <source>
        <dbReference type="ARBA" id="ARBA00022679"/>
    </source>
</evidence>
<gene>
    <name evidence="14" type="ORF">E2R59_13835</name>
</gene>
<dbReference type="GO" id="GO:0000155">
    <property type="term" value="F:phosphorelay sensor kinase activity"/>
    <property type="evidence" value="ECO:0007669"/>
    <property type="project" value="InterPro"/>
</dbReference>
<dbReference type="InterPro" id="IPR003594">
    <property type="entry name" value="HATPase_dom"/>
</dbReference>
<keyword evidence="10" id="KW-0812">Transmembrane</keyword>
<evidence type="ECO:0000256" key="10">
    <source>
        <dbReference type="SAM" id="Phobius"/>
    </source>
</evidence>
<evidence type="ECO:0000256" key="8">
    <source>
        <dbReference type="ARBA" id="ARBA00023012"/>
    </source>
</evidence>
<evidence type="ECO:0000313" key="15">
    <source>
        <dbReference type="Proteomes" id="UP000295163"/>
    </source>
</evidence>
<organism evidence="14 15">
    <name type="scientific">Kocuria rosea</name>
    <name type="common">Deinococcus erythromyxa</name>
    <name type="synonym">Micrococcus rubens</name>
    <dbReference type="NCBI Taxonomy" id="1275"/>
    <lineage>
        <taxon>Bacteria</taxon>
        <taxon>Bacillati</taxon>
        <taxon>Actinomycetota</taxon>
        <taxon>Actinomycetes</taxon>
        <taxon>Micrococcales</taxon>
        <taxon>Micrococcaceae</taxon>
        <taxon>Kocuria</taxon>
    </lineage>
</organism>
<dbReference type="InterPro" id="IPR050482">
    <property type="entry name" value="Sensor_HK_TwoCompSys"/>
</dbReference>
<feature type="domain" description="Signal transduction histidine kinase subgroup 3 dimerisation and phosphoacceptor" evidence="12">
    <location>
        <begin position="179"/>
        <end position="244"/>
    </location>
</feature>
<comment type="catalytic activity">
    <reaction evidence="1">
        <text>ATP + protein L-histidine = ADP + protein N-phospho-L-histidine.</text>
        <dbReference type="EC" id="2.7.13.3"/>
    </reaction>
</comment>
<evidence type="ECO:0000313" key="14">
    <source>
        <dbReference type="EMBL" id="TDL41046.1"/>
    </source>
</evidence>
<feature type="domain" description="DUF7134" evidence="13">
    <location>
        <begin position="4"/>
        <end position="158"/>
    </location>
</feature>
<dbReference type="EC" id="2.7.13.3" evidence="2"/>
<dbReference type="EMBL" id="SMZT01000006">
    <property type="protein sequence ID" value="TDL41046.1"/>
    <property type="molecule type" value="Genomic_DNA"/>
</dbReference>
<dbReference type="Pfam" id="PF02518">
    <property type="entry name" value="HATPase_c"/>
    <property type="match status" value="1"/>
</dbReference>
<keyword evidence="8" id="KW-0902">Two-component regulatory system</keyword>
<keyword evidence="5" id="KW-0547">Nucleotide-binding</keyword>
<dbReference type="PANTHER" id="PTHR24421">
    <property type="entry name" value="NITRATE/NITRITE SENSOR PROTEIN NARX-RELATED"/>
    <property type="match status" value="1"/>
</dbReference>
<dbReference type="Pfam" id="PF23539">
    <property type="entry name" value="DUF7134"/>
    <property type="match status" value="1"/>
</dbReference>
<evidence type="ECO:0000256" key="5">
    <source>
        <dbReference type="ARBA" id="ARBA00022741"/>
    </source>
</evidence>
<dbReference type="Gene3D" id="3.30.565.10">
    <property type="entry name" value="Histidine kinase-like ATPase, C-terminal domain"/>
    <property type="match status" value="1"/>
</dbReference>
<dbReference type="InterPro" id="IPR011712">
    <property type="entry name" value="Sig_transdc_His_kin_sub3_dim/P"/>
</dbReference>
<keyword evidence="7" id="KW-0067">ATP-binding</keyword>
<feature type="compositionally biased region" description="Low complexity" evidence="9">
    <location>
        <begin position="389"/>
        <end position="404"/>
    </location>
</feature>
<sequence length="410" mass="43480">MRSRRHPSRLAVDLVAVPVLWGIELQITWDRTAEPDATATWVVVLTAALLYLPLFWRRRRPLTVLALVSLGAVAVPLLGFAFHPVFCVWLALFAAAAHCSERNALLGLALAFLPVATSVQATVRDTPDPSMRVAAFVVAALFLTVAHVVVFGVGRWVRWSVAQRALVARLAAARAEAEERQRIARELHDVVAHAVSLMVLQAGGAERVMDRDPERARAALRQVDELGEQAVTELRRMLGLLSPAPSAAAQTAPEPMGLQRLDGLLDHLRTAGREVELCVAGEPGALEPAVDEAAYRIAQEALTNAVKHAAPDRPVRVALDWGPRDVELSVRTDGAGARGRLSARLSTGHGVRGMAERARAVGGEATAGPDPHGGYLVSARLPVRPPGPGVAAAQDAAATTAATGRGEGTG</sequence>
<protein>
    <recommendedName>
        <fullName evidence="2">histidine kinase</fullName>
        <ecNumber evidence="2">2.7.13.3</ecNumber>
    </recommendedName>
</protein>
<proteinExistence type="predicted"/>
<name>A0A4R5YAS1_KOCRO</name>
<keyword evidence="6 14" id="KW-0418">Kinase</keyword>
<dbReference type="RefSeq" id="WP_133411041.1">
    <property type="nucleotide sequence ID" value="NZ_SMZT01000006.1"/>
</dbReference>
<keyword evidence="3" id="KW-0597">Phosphoprotein</keyword>
<dbReference type="InterPro" id="IPR036890">
    <property type="entry name" value="HATPase_C_sf"/>
</dbReference>
<dbReference type="CDD" id="cd16917">
    <property type="entry name" value="HATPase_UhpB-NarQ-NarX-like"/>
    <property type="match status" value="1"/>
</dbReference>
<dbReference type="GO" id="GO:0016020">
    <property type="term" value="C:membrane"/>
    <property type="evidence" value="ECO:0007669"/>
    <property type="project" value="InterPro"/>
</dbReference>
<dbReference type="PANTHER" id="PTHR24421:SF10">
    <property type="entry name" value="NITRATE_NITRITE SENSOR PROTEIN NARQ"/>
    <property type="match status" value="1"/>
</dbReference>